<dbReference type="EMBL" id="GBRH01193254">
    <property type="protein sequence ID" value="JAE04642.1"/>
    <property type="molecule type" value="Transcribed_RNA"/>
</dbReference>
<reference evidence="2" key="1">
    <citation type="submission" date="2014-09" db="EMBL/GenBank/DDBJ databases">
        <authorList>
            <person name="Magalhaes I.L.F."/>
            <person name="Oliveira U."/>
            <person name="Santos F.R."/>
            <person name="Vidigal T.H.D.A."/>
            <person name="Brescovit A.D."/>
            <person name="Santos A.J."/>
        </authorList>
    </citation>
    <scope>NUCLEOTIDE SEQUENCE</scope>
    <source>
        <tissue evidence="2">Shoot tissue taken approximately 20 cm above the soil surface</tissue>
    </source>
</reference>
<evidence type="ECO:0000313" key="2">
    <source>
        <dbReference type="EMBL" id="JAE04642.1"/>
    </source>
</evidence>
<organism evidence="2">
    <name type="scientific">Arundo donax</name>
    <name type="common">Giant reed</name>
    <name type="synonym">Donax arundinaceus</name>
    <dbReference type="NCBI Taxonomy" id="35708"/>
    <lineage>
        <taxon>Eukaryota</taxon>
        <taxon>Viridiplantae</taxon>
        <taxon>Streptophyta</taxon>
        <taxon>Embryophyta</taxon>
        <taxon>Tracheophyta</taxon>
        <taxon>Spermatophyta</taxon>
        <taxon>Magnoliopsida</taxon>
        <taxon>Liliopsida</taxon>
        <taxon>Poales</taxon>
        <taxon>Poaceae</taxon>
        <taxon>PACMAD clade</taxon>
        <taxon>Arundinoideae</taxon>
        <taxon>Arundineae</taxon>
        <taxon>Arundo</taxon>
    </lineage>
</organism>
<dbReference type="AlphaFoldDB" id="A0A0A9EX53"/>
<protein>
    <submittedName>
        <fullName evidence="2">Pco147721a</fullName>
    </submittedName>
</protein>
<evidence type="ECO:0000256" key="1">
    <source>
        <dbReference type="SAM" id="MobiDB-lite"/>
    </source>
</evidence>
<accession>A0A0A9EX53</accession>
<proteinExistence type="predicted"/>
<name>A0A0A9EX53_ARUDO</name>
<reference evidence="2" key="2">
    <citation type="journal article" date="2015" name="Data Brief">
        <title>Shoot transcriptome of the giant reed, Arundo donax.</title>
        <authorList>
            <person name="Barrero R.A."/>
            <person name="Guerrero F.D."/>
            <person name="Moolhuijzen P."/>
            <person name="Goolsby J.A."/>
            <person name="Tidwell J."/>
            <person name="Bellgard S.E."/>
            <person name="Bellgard M.I."/>
        </authorList>
    </citation>
    <scope>NUCLEOTIDE SEQUENCE</scope>
    <source>
        <tissue evidence="2">Shoot tissue taken approximately 20 cm above the soil surface</tissue>
    </source>
</reference>
<sequence length="232" mass="24684">MIFDAPLIFAPCATANPTDPSPKIATDEPGSTLATFHAAPYSRAGAAAEEAGELGRHGGVELDDLGHVHDGVLAEARDSDHVVQRGTLGVPEPDGAVSPHPRTHDEGHRGAHGVVLRRAARAAVALAHERRRHRVARGEALHELPDALDHSVGLVSQDSWKCWCYLCTPKGDVRVAEGGADNLDADLVLLRWIHDDLLYGERLAGGSTHCRFATDGLGVLVLHGNWAEENGS</sequence>
<feature type="region of interest" description="Disordered" evidence="1">
    <location>
        <begin position="88"/>
        <end position="111"/>
    </location>
</feature>